<sequence>MSEINGGEVNDTSEVTEVNESNETEEIDEDFEKELDEKYESKLNDPTSYEHKSSEVKQNGEKNKVDNPENSKYNDNAETQPERIKSRNESLEGQEHPETGVPFEKRQVEVDGKQYEVVAPRFESAYDAQLPEDKLKSTDREQFKECNAQLKEAVENDPELREKFDEEQLEQIENGDTPDGYTWHHDVDVGKMQLVDTETHQKTAHTGGRAIWGGGSDNRY</sequence>
<dbReference type="RefSeq" id="WP_072949099.1">
    <property type="nucleotide sequence ID" value="NZ_FRCT01000003.1"/>
</dbReference>
<dbReference type="SUPFAM" id="SSF54060">
    <property type="entry name" value="His-Me finger endonucleases"/>
    <property type="match status" value="1"/>
</dbReference>
<dbReference type="OrthoDB" id="2186822at2"/>
<protein>
    <submittedName>
        <fullName evidence="2">DNase/tRNase domain of colicin-like bacteriocin</fullName>
    </submittedName>
</protein>
<feature type="compositionally biased region" description="Gly residues" evidence="1">
    <location>
        <begin position="210"/>
        <end position="220"/>
    </location>
</feature>
<evidence type="ECO:0000313" key="3">
    <source>
        <dbReference type="Proteomes" id="UP000184394"/>
    </source>
</evidence>
<reference evidence="2 3" key="1">
    <citation type="submission" date="2016-11" db="EMBL/GenBank/DDBJ databases">
        <authorList>
            <person name="Jaros S."/>
            <person name="Januszkiewicz K."/>
            <person name="Wedrychowicz H."/>
        </authorList>
    </citation>
    <scope>NUCLEOTIDE SEQUENCE [LARGE SCALE GENOMIC DNA]</scope>
    <source>
        <strain evidence="2 3">Y1</strain>
    </source>
</reference>
<accession>A0A1M7HSH3</accession>
<feature type="region of interest" description="Disordered" evidence="1">
    <location>
        <begin position="198"/>
        <end position="220"/>
    </location>
</feature>
<feature type="compositionally biased region" description="Polar residues" evidence="1">
    <location>
        <begin position="70"/>
        <end position="79"/>
    </location>
</feature>
<gene>
    <name evidence="2" type="ORF">SAMN04487860_10365</name>
</gene>
<dbReference type="Proteomes" id="UP000184394">
    <property type="component" value="Unassembled WGS sequence"/>
</dbReference>
<feature type="region of interest" description="Disordered" evidence="1">
    <location>
        <begin position="1"/>
        <end position="108"/>
    </location>
</feature>
<proteinExistence type="predicted"/>
<evidence type="ECO:0000313" key="2">
    <source>
        <dbReference type="EMBL" id="SHM31358.1"/>
    </source>
</evidence>
<dbReference type="Pfam" id="PF12639">
    <property type="entry name" value="Colicin-DNase"/>
    <property type="match status" value="1"/>
</dbReference>
<feature type="compositionally biased region" description="Acidic residues" evidence="1">
    <location>
        <begin position="20"/>
        <end position="34"/>
    </location>
</feature>
<feature type="compositionally biased region" description="Basic and acidic residues" evidence="1">
    <location>
        <begin position="80"/>
        <end position="108"/>
    </location>
</feature>
<feature type="compositionally biased region" description="Basic and acidic residues" evidence="1">
    <location>
        <begin position="35"/>
        <end position="69"/>
    </location>
</feature>
<dbReference type="EMBL" id="FRCT01000003">
    <property type="protein sequence ID" value="SHM31358.1"/>
    <property type="molecule type" value="Genomic_DNA"/>
</dbReference>
<organism evidence="2 3">
    <name type="scientific">Ruminococcus flavefaciens</name>
    <dbReference type="NCBI Taxonomy" id="1265"/>
    <lineage>
        <taxon>Bacteria</taxon>
        <taxon>Bacillati</taxon>
        <taxon>Bacillota</taxon>
        <taxon>Clostridia</taxon>
        <taxon>Eubacteriales</taxon>
        <taxon>Oscillospiraceae</taxon>
        <taxon>Ruminococcus</taxon>
    </lineage>
</organism>
<dbReference type="AlphaFoldDB" id="A0A1M7HSH3"/>
<dbReference type="InterPro" id="IPR044925">
    <property type="entry name" value="His-Me_finger_sf"/>
</dbReference>
<evidence type="ECO:0000256" key="1">
    <source>
        <dbReference type="SAM" id="MobiDB-lite"/>
    </source>
</evidence>
<name>A0A1M7HSH3_RUMFL</name>